<dbReference type="InterPro" id="IPR037472">
    <property type="entry name" value="MBD8"/>
</dbReference>
<sequence>MSWPPPPSTLSLFALPPLLTPPPSSPLTTTTNVLIPKIDRSVFNESAGSRKQTYSRLRLAPRKPQSPSSASASTYFLPRQIFEPVDEENSQIISLLKQLFASDTQAEEDNLVSVRVEYEPSLPDPSSEGFQNVCVEYEPSLPVLPDYSNAGLQNVPIDVLGEKKRKRGRPRKNEIWMIERKPEPIVPVNVVVSDENKKRKRGRPRKDENRIIEKKTVGTQVAVVKEKEMEMERVNEKGDVVDVAALGNVDDLYGEELKRRTEGLQTKADLLGFLSGLNGEWMSWRKNRRIVPASDFGHALPRGWKLMLSIKKKVGHVWLHCRRYIRFL</sequence>
<proteinExistence type="predicted"/>
<dbReference type="PANTHER" id="PTHR37701:SF17">
    <property type="entry name" value="METHYL BINDING DOMAIN117"/>
    <property type="match status" value="1"/>
</dbReference>
<feature type="compositionally biased region" description="Polar residues" evidence="1">
    <location>
        <begin position="46"/>
        <end position="55"/>
    </location>
</feature>
<accession>A0A2N9FAF7</accession>
<dbReference type="InterPro" id="IPR017956">
    <property type="entry name" value="AT_hook_DNA-bd_motif"/>
</dbReference>
<gene>
    <name evidence="2" type="ORF">FSB_LOCUS11646</name>
</gene>
<dbReference type="Pfam" id="PF02178">
    <property type="entry name" value="AT_hook"/>
    <property type="match status" value="2"/>
</dbReference>
<dbReference type="PANTHER" id="PTHR37701">
    <property type="entry name" value="METHYL-CPG-BINDING DOMAIN-CONTAINING PROTEIN 8"/>
    <property type="match status" value="1"/>
</dbReference>
<name>A0A2N9FAF7_FAGSY</name>
<dbReference type="AlphaFoldDB" id="A0A2N9FAF7"/>
<feature type="region of interest" description="Disordered" evidence="1">
    <location>
        <begin position="46"/>
        <end position="71"/>
    </location>
</feature>
<protein>
    <submittedName>
        <fullName evidence="2">Uncharacterized protein</fullName>
    </submittedName>
</protein>
<evidence type="ECO:0000313" key="2">
    <source>
        <dbReference type="EMBL" id="SPC83764.1"/>
    </source>
</evidence>
<reference evidence="2" key="1">
    <citation type="submission" date="2018-02" db="EMBL/GenBank/DDBJ databases">
        <authorList>
            <person name="Cohen D.B."/>
            <person name="Kent A.D."/>
        </authorList>
    </citation>
    <scope>NUCLEOTIDE SEQUENCE</scope>
</reference>
<dbReference type="GO" id="GO:0003677">
    <property type="term" value="F:DNA binding"/>
    <property type="evidence" value="ECO:0007669"/>
    <property type="project" value="InterPro"/>
</dbReference>
<dbReference type="EMBL" id="OIVN01000668">
    <property type="protein sequence ID" value="SPC83764.1"/>
    <property type="molecule type" value="Genomic_DNA"/>
</dbReference>
<evidence type="ECO:0000256" key="1">
    <source>
        <dbReference type="SAM" id="MobiDB-lite"/>
    </source>
</evidence>
<organism evidence="2">
    <name type="scientific">Fagus sylvatica</name>
    <name type="common">Beechnut</name>
    <dbReference type="NCBI Taxonomy" id="28930"/>
    <lineage>
        <taxon>Eukaryota</taxon>
        <taxon>Viridiplantae</taxon>
        <taxon>Streptophyta</taxon>
        <taxon>Embryophyta</taxon>
        <taxon>Tracheophyta</taxon>
        <taxon>Spermatophyta</taxon>
        <taxon>Magnoliopsida</taxon>
        <taxon>eudicotyledons</taxon>
        <taxon>Gunneridae</taxon>
        <taxon>Pentapetalae</taxon>
        <taxon>rosids</taxon>
        <taxon>fabids</taxon>
        <taxon>Fagales</taxon>
        <taxon>Fagaceae</taxon>
        <taxon>Fagus</taxon>
    </lineage>
</organism>
<dbReference type="SMART" id="SM00384">
    <property type="entry name" value="AT_hook"/>
    <property type="match status" value="2"/>
</dbReference>